<evidence type="ECO:0000256" key="2">
    <source>
        <dbReference type="ARBA" id="ARBA00022741"/>
    </source>
</evidence>
<accession>A0ABR1P8M2</accession>
<evidence type="ECO:0008006" key="11">
    <source>
        <dbReference type="Google" id="ProtNLM"/>
    </source>
</evidence>
<dbReference type="Proteomes" id="UP001430848">
    <property type="component" value="Unassembled WGS sequence"/>
</dbReference>
<sequence>MNNSAMLLFFLEPSRHDAMLPREGEACDIVVPKFGKCPATRVDNPCSLWRIRDDALEKCLAFEIYLVNKQKIIAAFPKLGLPQKKMSIPPLSDQRCLRVTIELRVSTSTRDAEVDALSTLEEARKYQRTGTSQWQIDAYKYFLNLGSPTGLMRLFWRFPHMLDPILKPERASPRLVRLFQALNDQQKFAFMNLLNEIPNGICIVHGCPGAGKTHWNLVVAAALQSRDEIMLSGAQSPTPWNNKVLYLIDINRPLNDTANKMTRLYGELGLTKKCRIDGSTTPRVAIRMHCWSYEKTTASRNRLQAEWEELNHRMDQRGKAEEQRQSNSAQQTGNSGAESTGESKEGPLQQFMSKTDESQRLDVYRFSTAFRKAEQSFMRRADQAEECIAPSLDEAAWAMYQRFRDTKYARLSTIRRRINLVRSTNLDYLENAELETVYRDTLLDADIVFTTPVSASKFSSSMFSPTLVIFDEAPHARELSTLVPLAHFNPAVWVFSGDVRQTKPFVKSSGNDTCQNEYIEQLRVSMMERAFRKNPDGPSLNINHRARGNLQRLASTLFYRSKMIPAIDPQQTDAIPPSTIHLRSKYIMPMKRNEGPQVSRLLVKLKDPGPAAQVDERSWWHPGHQRWVMDLVLKLLKDEEFRQTSGDGEGTILIMAFYKQAFIQYRKAIRELKTRHPAFKDRVIEARTVDSAQGHEADIVILDFVRQRPTSHLNNPNRLCVALTRARQAEFILMHDHLISWLYNSTGCLGEMVSVCKRAGEYISDPAQLTDASAA</sequence>
<dbReference type="SUPFAM" id="SSF52540">
    <property type="entry name" value="P-loop containing nucleoside triphosphate hydrolases"/>
    <property type="match status" value="1"/>
</dbReference>
<dbReference type="InterPro" id="IPR047187">
    <property type="entry name" value="SF1_C_Upf1"/>
</dbReference>
<evidence type="ECO:0000256" key="4">
    <source>
        <dbReference type="ARBA" id="ARBA00022806"/>
    </source>
</evidence>
<dbReference type="PANTHER" id="PTHR43788">
    <property type="entry name" value="DNA2/NAM7 HELICASE FAMILY MEMBER"/>
    <property type="match status" value="1"/>
</dbReference>
<evidence type="ECO:0000313" key="9">
    <source>
        <dbReference type="EMBL" id="KAK7729294.1"/>
    </source>
</evidence>
<keyword evidence="5" id="KW-0067">ATP-binding</keyword>
<dbReference type="Pfam" id="PF13087">
    <property type="entry name" value="AAA_12"/>
    <property type="match status" value="1"/>
</dbReference>
<keyword evidence="2" id="KW-0547">Nucleotide-binding</keyword>
<organism evidence="9 10">
    <name type="scientific">Diaporthe eres</name>
    <name type="common">Phomopsis oblonga</name>
    <dbReference type="NCBI Taxonomy" id="83184"/>
    <lineage>
        <taxon>Eukaryota</taxon>
        <taxon>Fungi</taxon>
        <taxon>Dikarya</taxon>
        <taxon>Ascomycota</taxon>
        <taxon>Pezizomycotina</taxon>
        <taxon>Sordariomycetes</taxon>
        <taxon>Sordariomycetidae</taxon>
        <taxon>Diaporthales</taxon>
        <taxon>Diaporthaceae</taxon>
        <taxon>Diaporthe</taxon>
        <taxon>Diaporthe eres species complex</taxon>
    </lineage>
</organism>
<evidence type="ECO:0000256" key="5">
    <source>
        <dbReference type="ARBA" id="ARBA00022840"/>
    </source>
</evidence>
<comment type="caution">
    <text evidence="9">The sequence shown here is derived from an EMBL/GenBank/DDBJ whole genome shotgun (WGS) entry which is preliminary data.</text>
</comment>
<feature type="compositionally biased region" description="Basic and acidic residues" evidence="6">
    <location>
        <begin position="314"/>
        <end position="324"/>
    </location>
</feature>
<feature type="domain" description="DNA2/NAM7 helicase helicase" evidence="7">
    <location>
        <begin position="182"/>
        <end position="508"/>
    </location>
</feature>
<evidence type="ECO:0000256" key="6">
    <source>
        <dbReference type="SAM" id="MobiDB-lite"/>
    </source>
</evidence>
<feature type="domain" description="DNA2/NAM7 helicase-like C-terminal" evidence="8">
    <location>
        <begin position="523"/>
        <end position="733"/>
    </location>
</feature>
<name>A0ABR1P8M2_DIAER</name>
<keyword evidence="4" id="KW-0347">Helicase</keyword>
<comment type="similarity">
    <text evidence="1">Belongs to the DNA2/NAM7 helicase family.</text>
</comment>
<keyword evidence="10" id="KW-1185">Reference proteome</keyword>
<dbReference type="InterPro" id="IPR050534">
    <property type="entry name" value="Coronavir_polyprotein_1ab"/>
</dbReference>
<dbReference type="InterPro" id="IPR041677">
    <property type="entry name" value="DNA2/NAM7_AAA_11"/>
</dbReference>
<dbReference type="Gene3D" id="3.40.50.300">
    <property type="entry name" value="P-loop containing nucleotide triphosphate hydrolases"/>
    <property type="match status" value="2"/>
</dbReference>
<dbReference type="EMBL" id="JAKNSF020000029">
    <property type="protein sequence ID" value="KAK7729294.1"/>
    <property type="molecule type" value="Genomic_DNA"/>
</dbReference>
<keyword evidence="3" id="KW-0378">Hydrolase</keyword>
<reference evidence="9 10" key="1">
    <citation type="submission" date="2024-02" db="EMBL/GenBank/DDBJ databases">
        <title>De novo assembly and annotation of 12 fungi associated with fruit tree decline syndrome in Ontario, Canada.</title>
        <authorList>
            <person name="Sulman M."/>
            <person name="Ellouze W."/>
            <person name="Ilyukhin E."/>
        </authorList>
    </citation>
    <scope>NUCLEOTIDE SEQUENCE [LARGE SCALE GENOMIC DNA]</scope>
    <source>
        <strain evidence="9 10">M169</strain>
    </source>
</reference>
<dbReference type="PANTHER" id="PTHR43788:SF8">
    <property type="entry name" value="DNA-BINDING PROTEIN SMUBP-2"/>
    <property type="match status" value="1"/>
</dbReference>
<feature type="region of interest" description="Disordered" evidence="6">
    <location>
        <begin position="314"/>
        <end position="354"/>
    </location>
</feature>
<evidence type="ECO:0000313" key="10">
    <source>
        <dbReference type="Proteomes" id="UP001430848"/>
    </source>
</evidence>
<evidence type="ECO:0000259" key="8">
    <source>
        <dbReference type="Pfam" id="PF13087"/>
    </source>
</evidence>
<protein>
    <recommendedName>
        <fullName evidence="11">DNA2/NAM7 helicase-like C-terminal domain-containing protein</fullName>
    </recommendedName>
</protein>
<dbReference type="InterPro" id="IPR027417">
    <property type="entry name" value="P-loop_NTPase"/>
</dbReference>
<evidence type="ECO:0000256" key="1">
    <source>
        <dbReference type="ARBA" id="ARBA00007913"/>
    </source>
</evidence>
<gene>
    <name evidence="9" type="ORF">SLS63_006167</name>
</gene>
<dbReference type="InterPro" id="IPR041679">
    <property type="entry name" value="DNA2/NAM7-like_C"/>
</dbReference>
<feature type="compositionally biased region" description="Polar residues" evidence="6">
    <location>
        <begin position="325"/>
        <end position="340"/>
    </location>
</feature>
<evidence type="ECO:0000259" key="7">
    <source>
        <dbReference type="Pfam" id="PF13086"/>
    </source>
</evidence>
<proteinExistence type="inferred from homology"/>
<dbReference type="CDD" id="cd18808">
    <property type="entry name" value="SF1_C_Upf1"/>
    <property type="match status" value="1"/>
</dbReference>
<dbReference type="Pfam" id="PF13086">
    <property type="entry name" value="AAA_11"/>
    <property type="match status" value="1"/>
</dbReference>
<evidence type="ECO:0000256" key="3">
    <source>
        <dbReference type="ARBA" id="ARBA00022801"/>
    </source>
</evidence>